<evidence type="ECO:0000313" key="2">
    <source>
        <dbReference type="EMBL" id="MQL52498.1"/>
    </source>
</evidence>
<comment type="caution">
    <text evidence="2">The sequence shown here is derived from an EMBL/GenBank/DDBJ whole genome shotgun (WGS) entry which is preliminary data.</text>
</comment>
<accession>A0A6N7ITS1</accession>
<dbReference type="InterPro" id="IPR002934">
    <property type="entry name" value="Polymerase_NTP_transf_dom"/>
</dbReference>
<dbReference type="SUPFAM" id="SSF81301">
    <property type="entry name" value="Nucleotidyltransferase"/>
    <property type="match status" value="1"/>
</dbReference>
<dbReference type="RefSeq" id="WP_152946666.1">
    <property type="nucleotide sequence ID" value="NZ_WHYR01000023.1"/>
</dbReference>
<dbReference type="GO" id="GO:0016779">
    <property type="term" value="F:nucleotidyltransferase activity"/>
    <property type="evidence" value="ECO:0007669"/>
    <property type="project" value="InterPro"/>
</dbReference>
<gene>
    <name evidence="2" type="ORF">GFC01_09535</name>
</gene>
<dbReference type="EMBL" id="WHYR01000023">
    <property type="protein sequence ID" value="MQL52498.1"/>
    <property type="molecule type" value="Genomic_DNA"/>
</dbReference>
<feature type="domain" description="Polymerase nucleotidyl transferase" evidence="1">
    <location>
        <begin position="9"/>
        <end position="41"/>
    </location>
</feature>
<name>A0A6N7ITS1_9FIRM</name>
<dbReference type="OrthoDB" id="360741at2"/>
<sequence length="81" mass="9366">MLLETKKIISEIKRYVQDRPQVAVAYLMGSYAGGTATPLSDDVPCHDRVDFRAWEYLHHHLHLLADYALQVEDALERTVKR</sequence>
<dbReference type="InterPro" id="IPR043519">
    <property type="entry name" value="NT_sf"/>
</dbReference>
<keyword evidence="3" id="KW-1185">Reference proteome</keyword>
<dbReference type="AlphaFoldDB" id="A0A6N7ITS1"/>
<dbReference type="Proteomes" id="UP000441717">
    <property type="component" value="Unassembled WGS sequence"/>
</dbReference>
<organism evidence="2 3">
    <name type="scientific">Desulfofundulus thermobenzoicus</name>
    <dbReference type="NCBI Taxonomy" id="29376"/>
    <lineage>
        <taxon>Bacteria</taxon>
        <taxon>Bacillati</taxon>
        <taxon>Bacillota</taxon>
        <taxon>Clostridia</taxon>
        <taxon>Eubacteriales</taxon>
        <taxon>Peptococcaceae</taxon>
        <taxon>Desulfofundulus</taxon>
    </lineage>
</organism>
<evidence type="ECO:0000259" key="1">
    <source>
        <dbReference type="Pfam" id="PF01909"/>
    </source>
</evidence>
<evidence type="ECO:0000313" key="3">
    <source>
        <dbReference type="Proteomes" id="UP000441717"/>
    </source>
</evidence>
<proteinExistence type="predicted"/>
<protein>
    <recommendedName>
        <fullName evidence="1">Polymerase nucleotidyl transferase domain-containing protein</fullName>
    </recommendedName>
</protein>
<reference evidence="2 3" key="1">
    <citation type="submission" date="2019-10" db="EMBL/GenBank/DDBJ databases">
        <title>Comparative genomics of sulfur disproportionating microorganisms.</title>
        <authorList>
            <person name="Ward L.M."/>
            <person name="Bertran E."/>
            <person name="Johnston D."/>
        </authorList>
    </citation>
    <scope>NUCLEOTIDE SEQUENCE [LARGE SCALE GENOMIC DNA]</scope>
    <source>
        <strain evidence="2 3">DSM 14055</strain>
    </source>
</reference>
<dbReference type="Pfam" id="PF01909">
    <property type="entry name" value="NTP_transf_2"/>
    <property type="match status" value="1"/>
</dbReference>